<evidence type="ECO:0000256" key="3">
    <source>
        <dbReference type="ARBA" id="ARBA00022723"/>
    </source>
</evidence>
<keyword evidence="9" id="KW-1185">Reference proteome</keyword>
<comment type="similarity">
    <text evidence="2">Belongs to the sulfatase family.</text>
</comment>
<dbReference type="InterPro" id="IPR000917">
    <property type="entry name" value="Sulfatase_N"/>
</dbReference>
<comment type="caution">
    <text evidence="8">The sequence shown here is derived from an EMBL/GenBank/DDBJ whole genome shotgun (WGS) entry which is preliminary data.</text>
</comment>
<evidence type="ECO:0000256" key="6">
    <source>
        <dbReference type="ARBA" id="ARBA00022837"/>
    </source>
</evidence>
<evidence type="ECO:0000256" key="2">
    <source>
        <dbReference type="ARBA" id="ARBA00008779"/>
    </source>
</evidence>
<dbReference type="EMBL" id="JBHTIC010000008">
    <property type="protein sequence ID" value="MFD0762089.1"/>
    <property type="molecule type" value="Genomic_DNA"/>
</dbReference>
<dbReference type="Pfam" id="PF00884">
    <property type="entry name" value="Sulfatase"/>
    <property type="match status" value="1"/>
</dbReference>
<dbReference type="RefSeq" id="WP_386782315.1">
    <property type="nucleotide sequence ID" value="NZ_JBHTIC010000008.1"/>
</dbReference>
<protein>
    <submittedName>
        <fullName evidence="8">Sulfatase</fullName>
    </submittedName>
</protein>
<dbReference type="PANTHER" id="PTHR42693:SF42">
    <property type="entry name" value="ARYLSULFATASE G"/>
    <property type="match status" value="1"/>
</dbReference>
<keyword evidence="6" id="KW-0106">Calcium</keyword>
<dbReference type="SUPFAM" id="SSF53649">
    <property type="entry name" value="Alkaline phosphatase-like"/>
    <property type="match status" value="1"/>
</dbReference>
<evidence type="ECO:0000256" key="5">
    <source>
        <dbReference type="ARBA" id="ARBA00022801"/>
    </source>
</evidence>
<evidence type="ECO:0000313" key="9">
    <source>
        <dbReference type="Proteomes" id="UP001597032"/>
    </source>
</evidence>
<gene>
    <name evidence="8" type="ORF">ACFQZW_08350</name>
</gene>
<evidence type="ECO:0000259" key="7">
    <source>
        <dbReference type="Pfam" id="PF00884"/>
    </source>
</evidence>
<comment type="cofactor">
    <cofactor evidence="1">
        <name>Ca(2+)</name>
        <dbReference type="ChEBI" id="CHEBI:29108"/>
    </cofactor>
</comment>
<dbReference type="InterPro" id="IPR050738">
    <property type="entry name" value="Sulfatase"/>
</dbReference>
<dbReference type="PROSITE" id="PS00149">
    <property type="entry name" value="SULFATASE_2"/>
    <property type="match status" value="1"/>
</dbReference>
<organism evidence="8 9">
    <name type="scientific">Lutibacter aestuarii</name>
    <dbReference type="NCBI Taxonomy" id="861111"/>
    <lineage>
        <taxon>Bacteria</taxon>
        <taxon>Pseudomonadati</taxon>
        <taxon>Bacteroidota</taxon>
        <taxon>Flavobacteriia</taxon>
        <taxon>Flavobacteriales</taxon>
        <taxon>Flavobacteriaceae</taxon>
        <taxon>Lutibacter</taxon>
    </lineage>
</organism>
<name>A0ABW2ZB18_9FLAO</name>
<dbReference type="InterPro" id="IPR017850">
    <property type="entry name" value="Alkaline_phosphatase_core_sf"/>
</dbReference>
<feature type="domain" description="Sulfatase N-terminal" evidence="7">
    <location>
        <begin position="23"/>
        <end position="334"/>
    </location>
</feature>
<dbReference type="Proteomes" id="UP001597032">
    <property type="component" value="Unassembled WGS sequence"/>
</dbReference>
<accession>A0ABW2ZB18</accession>
<keyword evidence="4" id="KW-0732">Signal</keyword>
<dbReference type="CDD" id="cd16144">
    <property type="entry name" value="ARS_like"/>
    <property type="match status" value="1"/>
</dbReference>
<evidence type="ECO:0000313" key="8">
    <source>
        <dbReference type="EMBL" id="MFD0762089.1"/>
    </source>
</evidence>
<keyword evidence="3" id="KW-0479">Metal-binding</keyword>
<evidence type="ECO:0000256" key="1">
    <source>
        <dbReference type="ARBA" id="ARBA00001913"/>
    </source>
</evidence>
<dbReference type="InterPro" id="IPR024607">
    <property type="entry name" value="Sulfatase_CS"/>
</dbReference>
<sequence>MIKNIFISLCLFISTIGYNQNKPNIVYINIDDLGWTDLSCYGSTYYETPNIDKLAAKGIRFTNAYASAANCAPSRAGLLSGMYSPRHGIYTVNNSDRGKSKHRKLIPIKNTTVLHDSIITIAEALKKSGYTTASIGKWHLGKTPKTQGFDYNVGGTHAGHPQTYFSPYKNPNLKDGPIGEYLTDRLTNEAITFINKNKSAPFFLYLTYYTVHTPIQGKKELIDKYNQKKPTKNHFNSTYAAMVEAMDSNIGKLMSALKNLNLTQKTLIIVTSDNGGLYSVSKQTPLKHGKGSYYEGGVRVPLIINWEAKIKPNTISETPVNNIDFYPTFLEITNTKAPKTQPQDGQNLTPILFNKGTFKKRPLFWHFPIYLQAEKGFNNDTGRDPYFRTRPGSTIRYGKWKLHYYYENNEIELYNLKDDISENHNLLESHTKKVKKLLILLNDLRIQTKAPIPTKLNPTYKNEHQNESKN</sequence>
<keyword evidence="5" id="KW-0378">Hydrolase</keyword>
<dbReference type="Gene3D" id="3.30.1120.10">
    <property type="match status" value="1"/>
</dbReference>
<evidence type="ECO:0000256" key="4">
    <source>
        <dbReference type="ARBA" id="ARBA00022729"/>
    </source>
</evidence>
<reference evidence="9" key="1">
    <citation type="journal article" date="2019" name="Int. J. Syst. Evol. Microbiol.">
        <title>The Global Catalogue of Microorganisms (GCM) 10K type strain sequencing project: providing services to taxonomists for standard genome sequencing and annotation.</title>
        <authorList>
            <consortium name="The Broad Institute Genomics Platform"/>
            <consortium name="The Broad Institute Genome Sequencing Center for Infectious Disease"/>
            <person name="Wu L."/>
            <person name="Ma J."/>
        </authorList>
    </citation>
    <scope>NUCLEOTIDE SEQUENCE [LARGE SCALE GENOMIC DNA]</scope>
    <source>
        <strain evidence="9">CCUG 60022</strain>
    </source>
</reference>
<dbReference type="PANTHER" id="PTHR42693">
    <property type="entry name" value="ARYLSULFATASE FAMILY MEMBER"/>
    <property type="match status" value="1"/>
</dbReference>
<proteinExistence type="inferred from homology"/>
<dbReference type="Gene3D" id="3.40.720.10">
    <property type="entry name" value="Alkaline Phosphatase, subunit A"/>
    <property type="match status" value="1"/>
</dbReference>